<accession>I8W5X8</accession>
<evidence type="ECO:0000259" key="3">
    <source>
        <dbReference type="Pfam" id="PF20736"/>
    </source>
</evidence>
<organism evidence="4 5">
    <name type="scientific">Bacteroides cellulosilyticus CL02T12C19</name>
    <dbReference type="NCBI Taxonomy" id="997874"/>
    <lineage>
        <taxon>Bacteria</taxon>
        <taxon>Pseudomonadati</taxon>
        <taxon>Bacteroidota</taxon>
        <taxon>Bacteroidia</taxon>
        <taxon>Bacteroidales</taxon>
        <taxon>Bacteroidaceae</taxon>
        <taxon>Bacteroides</taxon>
    </lineage>
</organism>
<evidence type="ECO:0000259" key="1">
    <source>
        <dbReference type="Pfam" id="PF07944"/>
    </source>
</evidence>
<evidence type="ECO:0000313" key="5">
    <source>
        <dbReference type="Proteomes" id="UP000003741"/>
    </source>
</evidence>
<dbReference type="PATRIC" id="fig|997874.3.peg.1940"/>
<dbReference type="PANTHER" id="PTHR31151:SF0">
    <property type="entry name" value="PROLINE-TRNA LIGASE (DUF1680)"/>
    <property type="match status" value="1"/>
</dbReference>
<dbReference type="InterPro" id="IPR032275">
    <property type="entry name" value="DUF4986"/>
</dbReference>
<dbReference type="EMBL" id="AGXG01000044">
    <property type="protein sequence ID" value="EIY33177.1"/>
    <property type="molecule type" value="Genomic_DNA"/>
</dbReference>
<reference evidence="4 5" key="1">
    <citation type="submission" date="2012-02" db="EMBL/GenBank/DDBJ databases">
        <title>The Genome Sequence of Bacteroides cellulosilyticus CL02T12C19.</title>
        <authorList>
            <consortium name="The Broad Institute Genome Sequencing Platform"/>
            <person name="Earl A."/>
            <person name="Ward D."/>
            <person name="Feldgarden M."/>
            <person name="Gevers D."/>
            <person name="Zitomersky N.L."/>
            <person name="Coyne M.J."/>
            <person name="Comstock L.E."/>
            <person name="Young S.K."/>
            <person name="Zeng Q."/>
            <person name="Gargeya S."/>
            <person name="Fitzgerald M."/>
            <person name="Haas B."/>
            <person name="Abouelleil A."/>
            <person name="Alvarado L."/>
            <person name="Arachchi H.M."/>
            <person name="Berlin A."/>
            <person name="Chapman S.B."/>
            <person name="Gearin G."/>
            <person name="Goldberg J."/>
            <person name="Griggs A."/>
            <person name="Gujja S."/>
            <person name="Hansen M."/>
            <person name="Heiman D."/>
            <person name="Howarth C."/>
            <person name="Larimer J."/>
            <person name="Lui A."/>
            <person name="MacDonald P.J.P."/>
            <person name="McCowen C."/>
            <person name="Montmayeur A."/>
            <person name="Murphy C."/>
            <person name="Neiman D."/>
            <person name="Pearson M."/>
            <person name="Priest M."/>
            <person name="Roberts A."/>
            <person name="Saif S."/>
            <person name="Shea T."/>
            <person name="Sisk P."/>
            <person name="Stolte C."/>
            <person name="Sykes S."/>
            <person name="Wortman J."/>
            <person name="Nusbaum C."/>
            <person name="Birren B."/>
        </authorList>
    </citation>
    <scope>NUCLEOTIDE SEQUENCE [LARGE SCALE GENOMIC DNA]</scope>
    <source>
        <strain evidence="4 5">CL02T12C19</strain>
    </source>
</reference>
<feature type="domain" description="Non-reducing end beta-L-arabinofuranosidase-like GH127 catalytic" evidence="1">
    <location>
        <begin position="44"/>
        <end position="431"/>
    </location>
</feature>
<feature type="domain" description="Non-reducing end beta-L-arabinofuranosidase-like GH127 middle" evidence="3">
    <location>
        <begin position="442"/>
        <end position="535"/>
    </location>
</feature>
<evidence type="ECO:0000313" key="4">
    <source>
        <dbReference type="EMBL" id="EIY33177.1"/>
    </source>
</evidence>
<comment type="caution">
    <text evidence="4">The sequence shown here is derived from an EMBL/GenBank/DDBJ whole genome shotgun (WGS) entry which is preliminary data.</text>
</comment>
<dbReference type="RefSeq" id="WP_007216660.1">
    <property type="nucleotide sequence ID" value="NZ_JH724086.1"/>
</dbReference>
<dbReference type="InterPro" id="IPR008928">
    <property type="entry name" value="6-hairpin_glycosidase_sf"/>
</dbReference>
<name>I8W5X8_9BACE</name>
<feature type="domain" description="DUF4986" evidence="2">
    <location>
        <begin position="577"/>
        <end position="639"/>
    </location>
</feature>
<sequence length="643" mass="73618">MGDSRCVKRLFTVFLGWIVGGTLAFSQLLPTPIYQKATYFSLEDVRLLESPFLDLQQKGKEYLLWLNPDSLLHFYRIEAGLQPKARAYAGWESQDVWGAGPLRGGFLGFYLSSVSMMYQATGDKELLKRLQYVLNELELCQKAGKDGFLLGIKDGRKLFSEVASGKIKTNNPTVNGAWAPVYLINKMLLGLSAAYAQCGQEKALPMMIRLADWFGYQVLDKLTDEQVQRLLVCEHGSINESFVEIYKLTGEIRFLEWAGRLNDRAMWVPLSEGKDILFGWHANTQIPKFTGFEKYYEATGDKRLLNAAMNFWDIVNQNHTWVIGGNSTGEHFFPKKEFEERVLLKGGPETCNSVNMLRLTETLFSYQPDAKKAAYYERVLFNHILSAYDPVKGMCCYFTSMRPGHYRIYASRDSSFWCCGHTGLESPAKLGKFIYSRDKGGIRVNLFIPSVLTSKELGMELAQYSHMPESDKVEFRLNLQDERTLTLRIRRPDWAKNPILVINGKEEAIDTDTSGYWVLDRKWKKKNRIILKLPMEPYTENLVGSDKYVALLYGPYVLAGRLGMEKLPVSFWSTMNNMANNEIGLEKVPTFTCPSGAIPSLLKVVKTNPLHFRIQMKGFENIDIEPFYKIHFERYAVYWPVTL</sequence>
<dbReference type="Proteomes" id="UP000003741">
    <property type="component" value="Unassembled WGS sequence"/>
</dbReference>
<gene>
    <name evidence="4" type="ORF">HMPREF1062_01906</name>
</gene>
<dbReference type="GO" id="GO:0005975">
    <property type="term" value="P:carbohydrate metabolic process"/>
    <property type="evidence" value="ECO:0007669"/>
    <property type="project" value="InterPro"/>
</dbReference>
<dbReference type="Pfam" id="PF07944">
    <property type="entry name" value="Beta-AFase-like_GH127_cat"/>
    <property type="match status" value="1"/>
</dbReference>
<dbReference type="HOGENOM" id="CLU_008033_1_0_10"/>
<dbReference type="InterPro" id="IPR012878">
    <property type="entry name" value="Beta-AFase-like_GH127_cat"/>
</dbReference>
<dbReference type="Pfam" id="PF20736">
    <property type="entry name" value="Glyco_hydro127M"/>
    <property type="match status" value="1"/>
</dbReference>
<proteinExistence type="predicted"/>
<evidence type="ECO:0000259" key="2">
    <source>
        <dbReference type="Pfam" id="PF16375"/>
    </source>
</evidence>
<dbReference type="InterPro" id="IPR049046">
    <property type="entry name" value="Beta-AFase-like_GH127_middle"/>
</dbReference>
<dbReference type="AlphaFoldDB" id="I8W5X8"/>
<keyword evidence="5" id="KW-1185">Reference proteome</keyword>
<dbReference type="SUPFAM" id="SSF48208">
    <property type="entry name" value="Six-hairpin glycosidases"/>
    <property type="match status" value="1"/>
</dbReference>
<dbReference type="PANTHER" id="PTHR31151">
    <property type="entry name" value="PROLINE-TRNA LIGASE (DUF1680)"/>
    <property type="match status" value="1"/>
</dbReference>
<dbReference type="Pfam" id="PF16375">
    <property type="entry name" value="DUF4986"/>
    <property type="match status" value="1"/>
</dbReference>
<dbReference type="OrthoDB" id="9757939at2"/>
<protein>
    <submittedName>
        <fullName evidence="4">Uncharacterized protein</fullName>
    </submittedName>
</protein>